<reference evidence="2" key="1">
    <citation type="submission" date="2023-03" db="EMBL/GenBank/DDBJ databases">
        <title>Massive genome expansion in bonnet fungi (Mycena s.s.) driven by repeated elements and novel gene families across ecological guilds.</title>
        <authorList>
            <consortium name="Lawrence Berkeley National Laboratory"/>
            <person name="Harder C.B."/>
            <person name="Miyauchi S."/>
            <person name="Viragh M."/>
            <person name="Kuo A."/>
            <person name="Thoen E."/>
            <person name="Andreopoulos B."/>
            <person name="Lu D."/>
            <person name="Skrede I."/>
            <person name="Drula E."/>
            <person name="Henrissat B."/>
            <person name="Morin E."/>
            <person name="Kohler A."/>
            <person name="Barry K."/>
            <person name="LaButti K."/>
            <person name="Morin E."/>
            <person name="Salamov A."/>
            <person name="Lipzen A."/>
            <person name="Mereny Z."/>
            <person name="Hegedus B."/>
            <person name="Baldrian P."/>
            <person name="Stursova M."/>
            <person name="Weitz H."/>
            <person name="Taylor A."/>
            <person name="Grigoriev I.V."/>
            <person name="Nagy L.G."/>
            <person name="Martin F."/>
            <person name="Kauserud H."/>
        </authorList>
    </citation>
    <scope>NUCLEOTIDE SEQUENCE</scope>
    <source>
        <strain evidence="2">CBHHK002</strain>
    </source>
</reference>
<feature type="compositionally biased region" description="Low complexity" evidence="1">
    <location>
        <begin position="324"/>
        <end position="341"/>
    </location>
</feature>
<feature type="compositionally biased region" description="Polar residues" evidence="1">
    <location>
        <begin position="461"/>
        <end position="470"/>
    </location>
</feature>
<keyword evidence="3" id="KW-1185">Reference proteome</keyword>
<dbReference type="Proteomes" id="UP001218218">
    <property type="component" value="Unassembled WGS sequence"/>
</dbReference>
<accession>A0AAD6ZRG9</accession>
<evidence type="ECO:0000256" key="1">
    <source>
        <dbReference type="SAM" id="MobiDB-lite"/>
    </source>
</evidence>
<gene>
    <name evidence="2" type="ORF">DFH08DRAFT_1019653</name>
</gene>
<feature type="region of interest" description="Disordered" evidence="1">
    <location>
        <begin position="236"/>
        <end position="261"/>
    </location>
</feature>
<dbReference type="PRINTS" id="PR01217">
    <property type="entry name" value="PRICHEXTENSN"/>
</dbReference>
<evidence type="ECO:0000313" key="3">
    <source>
        <dbReference type="Proteomes" id="UP001218218"/>
    </source>
</evidence>
<feature type="region of interest" description="Disordered" evidence="1">
    <location>
        <begin position="279"/>
        <end position="298"/>
    </location>
</feature>
<feature type="compositionally biased region" description="Low complexity" evidence="1">
    <location>
        <begin position="236"/>
        <end position="252"/>
    </location>
</feature>
<dbReference type="AlphaFoldDB" id="A0AAD6ZRG9"/>
<evidence type="ECO:0000313" key="2">
    <source>
        <dbReference type="EMBL" id="KAJ7334934.1"/>
    </source>
</evidence>
<feature type="compositionally biased region" description="Pro residues" evidence="1">
    <location>
        <begin position="376"/>
        <end position="388"/>
    </location>
</feature>
<name>A0AAD6ZRG9_9AGAR</name>
<proteinExistence type="predicted"/>
<feature type="compositionally biased region" description="Pro residues" evidence="1">
    <location>
        <begin position="342"/>
        <end position="356"/>
    </location>
</feature>
<sequence>MFSNSLKAADHDALVASGNPTYSKVLAMVSQLQTKYETLQDAYLTLANTIPKVFHFIPNPLDIQIPTDSNSPSLPNSLNTGIRLSKADCPLVTYWVPEDIKKADSDLATISDDSNSSIFFLQHRDGSAFSDAEVAGVRGHMRAAFNSLLDKNLAPTNWSGASSVALNWVQSEMLAFCPDLGLCTGMWKIDTLAKAVYPAWKRYRKSQLESSQAAAVSSAAQKRKLDTSSSSVSSKKLKLDTSSSSSDSSTTKSKSKCSLRRAGLPDAISDSPIVVATELSENESTTSVPPDFVPETVDLFQSPAPTSAFQSPAPTPAFLAAASSSSSTSAAPVSSSASSTPPAAPAPSSTPEPSSAPEPSFAPELSAPAPSAPSAVPVPPSPTAPSPPGATASSAEPTPSSATPAPSAKAPQKIKIVNPLSNIFGKAPSAHVSRIQKSVIPVSQATSVQESDVQENEEVVPSTSAKSQPYLSAAAAAKKEKPKPRPRPHKPGEANTARNLYGRQHMALHTQDTSAQVKAAFEALSAADNKAGPIFFRMLLTEVQ</sequence>
<feature type="compositionally biased region" description="Low complexity" evidence="1">
    <location>
        <begin position="357"/>
        <end position="375"/>
    </location>
</feature>
<protein>
    <submittedName>
        <fullName evidence="2">Uncharacterized protein</fullName>
    </submittedName>
</protein>
<feature type="compositionally biased region" description="Polar residues" evidence="1">
    <location>
        <begin position="441"/>
        <end position="451"/>
    </location>
</feature>
<comment type="caution">
    <text evidence="2">The sequence shown here is derived from an EMBL/GenBank/DDBJ whole genome shotgun (WGS) entry which is preliminary data.</text>
</comment>
<feature type="compositionally biased region" description="Basic residues" evidence="1">
    <location>
        <begin position="480"/>
        <end position="489"/>
    </location>
</feature>
<feature type="region of interest" description="Disordered" evidence="1">
    <location>
        <begin position="441"/>
        <end position="497"/>
    </location>
</feature>
<feature type="compositionally biased region" description="Low complexity" evidence="1">
    <location>
        <begin position="389"/>
        <end position="408"/>
    </location>
</feature>
<feature type="region of interest" description="Disordered" evidence="1">
    <location>
        <begin position="324"/>
        <end position="413"/>
    </location>
</feature>
<organism evidence="2 3">
    <name type="scientific">Mycena albidolilacea</name>
    <dbReference type="NCBI Taxonomy" id="1033008"/>
    <lineage>
        <taxon>Eukaryota</taxon>
        <taxon>Fungi</taxon>
        <taxon>Dikarya</taxon>
        <taxon>Basidiomycota</taxon>
        <taxon>Agaricomycotina</taxon>
        <taxon>Agaricomycetes</taxon>
        <taxon>Agaricomycetidae</taxon>
        <taxon>Agaricales</taxon>
        <taxon>Marasmiineae</taxon>
        <taxon>Mycenaceae</taxon>
        <taxon>Mycena</taxon>
    </lineage>
</organism>
<dbReference type="EMBL" id="JARIHO010000032">
    <property type="protein sequence ID" value="KAJ7334934.1"/>
    <property type="molecule type" value="Genomic_DNA"/>
</dbReference>